<dbReference type="InterPro" id="IPR027417">
    <property type="entry name" value="P-loop_NTPase"/>
</dbReference>
<dbReference type="RefSeq" id="WP_012744743.1">
    <property type="nucleotide sequence ID" value="NC_012785.1"/>
</dbReference>
<evidence type="ECO:0000313" key="3">
    <source>
        <dbReference type="EMBL" id="ACR78956.1"/>
    </source>
</evidence>
<organism evidence="3 4">
    <name type="scientific">Kosmotoga olearia (strain ATCC BAA-1733 / DSM 21960 / TBF 19.5.1)</name>
    <dbReference type="NCBI Taxonomy" id="521045"/>
    <lineage>
        <taxon>Bacteria</taxon>
        <taxon>Thermotogati</taxon>
        <taxon>Thermotogota</taxon>
        <taxon>Thermotogae</taxon>
        <taxon>Kosmotogales</taxon>
        <taxon>Kosmotogaceae</taxon>
        <taxon>Kosmotoga</taxon>
    </lineage>
</organism>
<evidence type="ECO:0000259" key="2">
    <source>
        <dbReference type="Pfam" id="PF13635"/>
    </source>
</evidence>
<evidence type="ECO:0000313" key="4">
    <source>
        <dbReference type="Proteomes" id="UP000002382"/>
    </source>
</evidence>
<reference evidence="3 4" key="2">
    <citation type="journal article" date="2011" name="J. Bacteriol.">
        <title>Genome Sequence of Kosmotoga olearia Strain TBF 19.5.1, a Thermophilic Bacterium with a Wide Growth Temperature Range, Isolated from the Troll B Oil Platform in the North Sea.</title>
        <authorList>
            <person name="Swithers K.S."/>
            <person name="Dipippo J.L."/>
            <person name="Bruce D.C."/>
            <person name="Detter C."/>
            <person name="Tapia R."/>
            <person name="Han S."/>
            <person name="Goodwin L.A."/>
            <person name="Han J."/>
            <person name="Woyke T."/>
            <person name="Pitluck S."/>
            <person name="Pennacchio L."/>
            <person name="Nolan M."/>
            <person name="Mikhailova N."/>
            <person name="Land M.L."/>
            <person name="Nesbo C.L."/>
            <person name="Gogarten J.P."/>
            <person name="Noll K.M."/>
        </authorList>
    </citation>
    <scope>NUCLEOTIDE SEQUENCE [LARGE SCALE GENOMIC DNA]</scope>
    <source>
        <strain evidence="4">ATCC BAA-1733 / DSM 21960 / TBF 19.5.1</strain>
    </source>
</reference>
<evidence type="ECO:0000259" key="1">
    <source>
        <dbReference type="Pfam" id="PF13173"/>
    </source>
</evidence>
<dbReference type="Gene3D" id="3.40.50.300">
    <property type="entry name" value="P-loop containing nucleotide triphosphate hydrolases"/>
    <property type="match status" value="1"/>
</dbReference>
<dbReference type="STRING" id="521045.Kole_0231"/>
<sequence>MELFDILLSMNLWWRGTKIEVPEIKRDTYDEVQELYNTSKTMICIQGLRRVGKSTLIFQFINELLTNGADPEDILYISLDDPRLISFDFPIIEAYELWLKRFGRRKAYLFVDEAHFSRNFDLQLKRIYDNYGPKIVFTGSASLFLKKGISESLAGRVISVPMNPLSFREFLRFKNLKVESFVSLEEAIDNAYKLPLEIYSLFHEYLLIGGFPETLTLKPEMAKRYLRETYVERVLLKDIPTIFGNVDSLKLLSTFAILAESTGNKINFTEVSSSLRLKIDTVIKYSDYIKASGLVHFIQRMSKSVRARRNIMPKVYLAHPSIAGAFSEIRLNEGVLVENAVENHLKADKYYWEGKREVDFVVNGIPIEVKFSNKPETALKNLQELSRYLDFKRAIVVTRDILKKENSNDKEIFFIPAAVFLLSEVR</sequence>
<proteinExistence type="predicted"/>
<accession>C5CIW7</accession>
<dbReference type="EMBL" id="CP001634">
    <property type="protein sequence ID" value="ACR78956.1"/>
    <property type="molecule type" value="Genomic_DNA"/>
</dbReference>
<dbReference type="OrthoDB" id="9783412at2"/>
<feature type="domain" description="AAA" evidence="1">
    <location>
        <begin position="40"/>
        <end position="171"/>
    </location>
</feature>
<name>C5CIW7_KOSOT</name>
<dbReference type="InterPro" id="IPR041682">
    <property type="entry name" value="AAA_14"/>
</dbReference>
<dbReference type="PANTHER" id="PTHR33295">
    <property type="entry name" value="ATPASE"/>
    <property type="match status" value="1"/>
</dbReference>
<feature type="domain" description="DUF4143" evidence="2">
    <location>
        <begin position="237"/>
        <end position="371"/>
    </location>
</feature>
<dbReference type="KEGG" id="kol:Kole_0231"/>
<dbReference type="AlphaFoldDB" id="C5CIW7"/>
<keyword evidence="4" id="KW-1185">Reference proteome</keyword>
<dbReference type="eggNOG" id="COG1373">
    <property type="taxonomic scope" value="Bacteria"/>
</dbReference>
<reference evidence="3 4" key="1">
    <citation type="submission" date="2009-06" db="EMBL/GenBank/DDBJ databases">
        <title>Complete sequence of Thermotogales bacterium TBF 19.5.1.</title>
        <authorList>
            <consortium name="US DOE Joint Genome Institute"/>
            <person name="Lucas S."/>
            <person name="Copeland A."/>
            <person name="Lapidus A."/>
            <person name="Glavina del Rio T."/>
            <person name="Tice H."/>
            <person name="Bruce D."/>
            <person name="Goodwin L."/>
            <person name="Pitluck S."/>
            <person name="Chertkov O."/>
            <person name="Brettin T."/>
            <person name="Detter J.C."/>
            <person name="Han C."/>
            <person name="Schmutz J."/>
            <person name="Larimer F."/>
            <person name="Land M."/>
            <person name="Hauser L."/>
            <person name="Kyrpides N."/>
            <person name="Ovchinnikova G."/>
            <person name="Noll K."/>
        </authorList>
    </citation>
    <scope>NUCLEOTIDE SEQUENCE [LARGE SCALE GENOMIC DNA]</scope>
    <source>
        <strain evidence="4">ATCC BAA-1733 / DSM 21960 / TBF 19.5.1</strain>
    </source>
</reference>
<protein>
    <recommendedName>
        <fullName evidence="5">ATPase</fullName>
    </recommendedName>
</protein>
<dbReference type="SUPFAM" id="SSF52540">
    <property type="entry name" value="P-loop containing nucleoside triphosphate hydrolases"/>
    <property type="match status" value="1"/>
</dbReference>
<dbReference type="Proteomes" id="UP000002382">
    <property type="component" value="Chromosome"/>
</dbReference>
<dbReference type="Pfam" id="PF13635">
    <property type="entry name" value="DUF4143"/>
    <property type="match status" value="1"/>
</dbReference>
<dbReference type="HOGENOM" id="CLU_041527_0_0_0"/>
<dbReference type="PANTHER" id="PTHR33295:SF18">
    <property type="entry name" value="AAA+ ATPASE DOMAIN-CONTAINING PROTEIN"/>
    <property type="match status" value="1"/>
</dbReference>
<dbReference type="Pfam" id="PF13173">
    <property type="entry name" value="AAA_14"/>
    <property type="match status" value="1"/>
</dbReference>
<gene>
    <name evidence="3" type="ordered locus">Kole_0231</name>
</gene>
<evidence type="ECO:0008006" key="5">
    <source>
        <dbReference type="Google" id="ProtNLM"/>
    </source>
</evidence>
<dbReference type="InterPro" id="IPR025420">
    <property type="entry name" value="DUF4143"/>
</dbReference>